<accession>A0A0R3PFR8</accession>
<dbReference type="InterPro" id="IPR036390">
    <property type="entry name" value="WH_DNA-bd_sf"/>
</dbReference>
<dbReference type="OrthoDB" id="1110759at2759"/>
<evidence type="ECO:0000256" key="7">
    <source>
        <dbReference type="RuleBase" id="RU003894"/>
    </source>
</evidence>
<comment type="similarity">
    <text evidence="7">Belongs to the histone H1/H5 family.</text>
</comment>
<name>A0A0R3PFR8_ANGCS</name>
<evidence type="ECO:0000256" key="6">
    <source>
        <dbReference type="ARBA" id="ARBA00023242"/>
    </source>
</evidence>
<dbReference type="Proteomes" id="UP000267027">
    <property type="component" value="Unassembled WGS sequence"/>
</dbReference>
<evidence type="ECO:0000256" key="2">
    <source>
        <dbReference type="ARBA" id="ARBA00004286"/>
    </source>
</evidence>
<evidence type="ECO:0000256" key="1">
    <source>
        <dbReference type="ARBA" id="ARBA00004123"/>
    </source>
</evidence>
<dbReference type="GO" id="GO:0030527">
    <property type="term" value="F:structural constituent of chromatin"/>
    <property type="evidence" value="ECO:0007669"/>
    <property type="project" value="InterPro"/>
</dbReference>
<dbReference type="GO" id="GO:0030261">
    <property type="term" value="P:chromosome condensation"/>
    <property type="evidence" value="ECO:0007669"/>
    <property type="project" value="TreeGrafter"/>
</dbReference>
<keyword evidence="5 7" id="KW-0238">DNA-binding</keyword>
<keyword evidence="4" id="KW-0007">Acetylation</keyword>
<dbReference type="PANTHER" id="PTHR11467:SF36">
    <property type="entry name" value="HISTONE 24-RELATED"/>
    <property type="match status" value="1"/>
</dbReference>
<dbReference type="GO" id="GO:0031492">
    <property type="term" value="F:nucleosomal DNA binding"/>
    <property type="evidence" value="ECO:0007669"/>
    <property type="project" value="TreeGrafter"/>
</dbReference>
<dbReference type="Pfam" id="PF00538">
    <property type="entry name" value="Linker_histone"/>
    <property type="match status" value="1"/>
</dbReference>
<dbReference type="GO" id="GO:0003690">
    <property type="term" value="F:double-stranded DNA binding"/>
    <property type="evidence" value="ECO:0007669"/>
    <property type="project" value="TreeGrafter"/>
</dbReference>
<evidence type="ECO:0000256" key="5">
    <source>
        <dbReference type="ARBA" id="ARBA00023125"/>
    </source>
</evidence>
<reference evidence="12" key="1">
    <citation type="submission" date="2017-02" db="UniProtKB">
        <authorList>
            <consortium name="WormBaseParasite"/>
        </authorList>
    </citation>
    <scope>IDENTIFICATION</scope>
</reference>
<dbReference type="InterPro" id="IPR036388">
    <property type="entry name" value="WH-like_DNA-bd_sf"/>
</dbReference>
<protein>
    <submittedName>
        <fullName evidence="12">H15 domain-containing protein</fullName>
    </submittedName>
</protein>
<keyword evidence="11" id="KW-1185">Reference proteome</keyword>
<dbReference type="CDD" id="cd00073">
    <property type="entry name" value="H15"/>
    <property type="match status" value="1"/>
</dbReference>
<dbReference type="WBParaSite" id="ACOC_0000304801-mRNA-1">
    <property type="protein sequence ID" value="ACOC_0000304801-mRNA-1"/>
    <property type="gene ID" value="ACOC_0000304801"/>
</dbReference>
<dbReference type="STRING" id="334426.A0A0R3PFR8"/>
<keyword evidence="3 7" id="KW-0158">Chromosome</keyword>
<evidence type="ECO:0000313" key="10">
    <source>
        <dbReference type="EMBL" id="VDM54634.1"/>
    </source>
</evidence>
<dbReference type="GO" id="GO:0005634">
    <property type="term" value="C:nucleus"/>
    <property type="evidence" value="ECO:0007669"/>
    <property type="project" value="UniProtKB-SubCell"/>
</dbReference>
<dbReference type="AlphaFoldDB" id="A0A0R3PFR8"/>
<evidence type="ECO:0000313" key="12">
    <source>
        <dbReference type="WBParaSite" id="ACOC_0000304801-mRNA-1"/>
    </source>
</evidence>
<keyword evidence="6 7" id="KW-0539">Nucleus</keyword>
<reference evidence="10 11" key="2">
    <citation type="submission" date="2018-11" db="EMBL/GenBank/DDBJ databases">
        <authorList>
            <consortium name="Pathogen Informatics"/>
        </authorList>
    </citation>
    <scope>NUCLEOTIDE SEQUENCE [LARGE SCALE GENOMIC DNA]</scope>
    <source>
        <strain evidence="10 11">Costa Rica</strain>
    </source>
</reference>
<dbReference type="PROSITE" id="PS51504">
    <property type="entry name" value="H15"/>
    <property type="match status" value="1"/>
</dbReference>
<dbReference type="Gene3D" id="1.10.10.10">
    <property type="entry name" value="Winged helix-like DNA-binding domain superfamily/Winged helix DNA-binding domain"/>
    <property type="match status" value="1"/>
</dbReference>
<dbReference type="GO" id="GO:0006334">
    <property type="term" value="P:nucleosome assembly"/>
    <property type="evidence" value="ECO:0007669"/>
    <property type="project" value="InterPro"/>
</dbReference>
<feature type="domain" description="H15" evidence="9">
    <location>
        <begin position="138"/>
        <end position="215"/>
    </location>
</feature>
<gene>
    <name evidence="10" type="ORF">ACOC_LOCUS3049</name>
</gene>
<dbReference type="PANTHER" id="PTHR11467">
    <property type="entry name" value="HISTONE H1"/>
    <property type="match status" value="1"/>
</dbReference>
<sequence>MDMQVAREDNSKESNITRCSVHQKKIDTKEPGIEKVFNKNSEPEKLKGKEVRDFLRRRKQSVRDRPLAKLAGDLKNEWEKREDNGIECKKKREKRVRWADQLTSHHSGNIEAKGKSVTGSPTTVAEVSKPKKAKEASFHPTYPSMIRKMVSKLKVSESGSSRAAILKFMMSRCNLADYFTKINSHLRIALKNPVMNGELKQIKGIGASASFRLGKKKSVSATKKVGGGRSAHFVPHFSDGIVSKNLKVPGSKTKKIKA</sequence>
<proteinExistence type="inferred from homology"/>
<dbReference type="OMA" id="MQVARED"/>
<evidence type="ECO:0000256" key="8">
    <source>
        <dbReference type="SAM" id="MobiDB-lite"/>
    </source>
</evidence>
<dbReference type="InterPro" id="IPR005818">
    <property type="entry name" value="Histone_H1/H5_H15"/>
</dbReference>
<organism evidence="12">
    <name type="scientific">Angiostrongylus costaricensis</name>
    <name type="common">Nematode worm</name>
    <dbReference type="NCBI Taxonomy" id="334426"/>
    <lineage>
        <taxon>Eukaryota</taxon>
        <taxon>Metazoa</taxon>
        <taxon>Ecdysozoa</taxon>
        <taxon>Nematoda</taxon>
        <taxon>Chromadorea</taxon>
        <taxon>Rhabditida</taxon>
        <taxon>Rhabditina</taxon>
        <taxon>Rhabditomorpha</taxon>
        <taxon>Strongyloidea</taxon>
        <taxon>Metastrongylidae</taxon>
        <taxon>Angiostrongylus</taxon>
    </lineage>
</organism>
<evidence type="ECO:0000256" key="3">
    <source>
        <dbReference type="ARBA" id="ARBA00022454"/>
    </source>
</evidence>
<dbReference type="GO" id="GO:0000786">
    <property type="term" value="C:nucleosome"/>
    <property type="evidence" value="ECO:0007669"/>
    <property type="project" value="InterPro"/>
</dbReference>
<dbReference type="PRINTS" id="PR00624">
    <property type="entry name" value="HISTONEH5"/>
</dbReference>
<feature type="region of interest" description="Disordered" evidence="8">
    <location>
        <begin position="104"/>
        <end position="136"/>
    </location>
</feature>
<dbReference type="GO" id="GO:0045910">
    <property type="term" value="P:negative regulation of DNA recombination"/>
    <property type="evidence" value="ECO:0007669"/>
    <property type="project" value="TreeGrafter"/>
</dbReference>
<dbReference type="InterPro" id="IPR005819">
    <property type="entry name" value="H1/H5"/>
</dbReference>
<dbReference type="EMBL" id="UYYA01000773">
    <property type="protein sequence ID" value="VDM54634.1"/>
    <property type="molecule type" value="Genomic_DNA"/>
</dbReference>
<dbReference type="SMART" id="SM00526">
    <property type="entry name" value="H15"/>
    <property type="match status" value="1"/>
</dbReference>
<evidence type="ECO:0000259" key="9">
    <source>
        <dbReference type="PROSITE" id="PS51504"/>
    </source>
</evidence>
<comment type="subcellular location">
    <subcellularLocation>
        <location evidence="2">Chromosome</location>
    </subcellularLocation>
    <subcellularLocation>
        <location evidence="1 7">Nucleus</location>
    </subcellularLocation>
</comment>
<dbReference type="SUPFAM" id="SSF46785">
    <property type="entry name" value="Winged helix' DNA-binding domain"/>
    <property type="match status" value="1"/>
</dbReference>
<evidence type="ECO:0000256" key="4">
    <source>
        <dbReference type="ARBA" id="ARBA00022990"/>
    </source>
</evidence>
<evidence type="ECO:0000313" key="11">
    <source>
        <dbReference type="Proteomes" id="UP000267027"/>
    </source>
</evidence>